<dbReference type="PANTHER" id="PTHR45913:SF21">
    <property type="entry name" value="DUF4371 DOMAIN-CONTAINING PROTEIN"/>
    <property type="match status" value="1"/>
</dbReference>
<organism evidence="1 2">
    <name type="scientific">Parnassius apollo</name>
    <name type="common">Apollo butterfly</name>
    <name type="synonym">Papilio apollo</name>
    <dbReference type="NCBI Taxonomy" id="110799"/>
    <lineage>
        <taxon>Eukaryota</taxon>
        <taxon>Metazoa</taxon>
        <taxon>Ecdysozoa</taxon>
        <taxon>Arthropoda</taxon>
        <taxon>Hexapoda</taxon>
        <taxon>Insecta</taxon>
        <taxon>Pterygota</taxon>
        <taxon>Neoptera</taxon>
        <taxon>Endopterygota</taxon>
        <taxon>Lepidoptera</taxon>
        <taxon>Glossata</taxon>
        <taxon>Ditrysia</taxon>
        <taxon>Papilionoidea</taxon>
        <taxon>Papilionidae</taxon>
        <taxon>Parnassiinae</taxon>
        <taxon>Parnassini</taxon>
        <taxon>Parnassius</taxon>
        <taxon>Parnassius</taxon>
    </lineage>
</organism>
<name>A0A8S3YAJ0_PARAO</name>
<comment type="caution">
    <text evidence="1">The sequence shown here is derived from an EMBL/GenBank/DDBJ whole genome shotgun (WGS) entry which is preliminary data.</text>
</comment>
<evidence type="ECO:0000313" key="2">
    <source>
        <dbReference type="Proteomes" id="UP000691718"/>
    </source>
</evidence>
<proteinExistence type="predicted"/>
<dbReference type="AlphaFoldDB" id="A0A8S3YAJ0"/>
<sequence length="390" mass="44975">MTEQEKCGEASLRISWTLAKHMKPFTDADVVKECFLEAGNALFENKKDVVETIRRIPLSASTSTRNTHVLAEENHFDLKRQLNNANYYSLAVDKSCDVTDTAQLIIFVRYLDKTRETFFEEILALLPLLGRTRGEDMIKAVMDYFEKDELDLKKLLSVTTDGAPAMVGSKKGLVHLLRSNERCNENLISYHCIIHQTVLCCKLNHNFERIMQEVMKIVNFLRAKSSLQHRELKSFLEEVDAQYDDLLLHNNVRWLSIGCVLKRFFSILEHLKTYLSNSDQTSANAYLSFLNEKENVAVIAFLTHTFKHINDLNLKLQGKGKLYSMICELMSDVKSFSRKLDLFINDLGNECLHFPNLSKIISSDNETDVGRFKTFITDLKSEFQKKVCRF</sequence>
<dbReference type="EMBL" id="CAJQZP010001539">
    <property type="protein sequence ID" value="CAG5052946.1"/>
    <property type="molecule type" value="Genomic_DNA"/>
</dbReference>
<dbReference type="Proteomes" id="UP000691718">
    <property type="component" value="Unassembled WGS sequence"/>
</dbReference>
<dbReference type="OrthoDB" id="6611647at2759"/>
<evidence type="ECO:0000313" key="1">
    <source>
        <dbReference type="EMBL" id="CAG5052946.1"/>
    </source>
</evidence>
<protein>
    <submittedName>
        <fullName evidence="1">(apollo) hypothetical protein</fullName>
    </submittedName>
</protein>
<reference evidence="1" key="1">
    <citation type="submission" date="2021-04" db="EMBL/GenBank/DDBJ databases">
        <authorList>
            <person name="Tunstrom K."/>
        </authorList>
    </citation>
    <scope>NUCLEOTIDE SEQUENCE</scope>
</reference>
<dbReference type="PANTHER" id="PTHR45913">
    <property type="entry name" value="EPM2A-INTERACTING PROTEIN 1"/>
    <property type="match status" value="1"/>
</dbReference>
<accession>A0A8S3YAJ0</accession>
<gene>
    <name evidence="1" type="ORF">PAPOLLO_LOCUS25504</name>
</gene>
<keyword evidence="2" id="KW-1185">Reference proteome</keyword>